<evidence type="ECO:0000259" key="9">
    <source>
        <dbReference type="PROSITE" id="PS50048"/>
    </source>
</evidence>
<dbReference type="CDD" id="cd00067">
    <property type="entry name" value="GAL4"/>
    <property type="match status" value="1"/>
</dbReference>
<evidence type="ECO:0000256" key="6">
    <source>
        <dbReference type="ARBA" id="ARBA00023163"/>
    </source>
</evidence>
<name>A0A1Y1YBR8_9FUNG</name>
<dbReference type="GO" id="GO:0006351">
    <property type="term" value="P:DNA-templated transcription"/>
    <property type="evidence" value="ECO:0007669"/>
    <property type="project" value="InterPro"/>
</dbReference>
<feature type="region of interest" description="Disordered" evidence="8">
    <location>
        <begin position="403"/>
        <end position="423"/>
    </location>
</feature>
<feature type="compositionally biased region" description="Polar residues" evidence="8">
    <location>
        <begin position="410"/>
        <end position="423"/>
    </location>
</feature>
<dbReference type="STRING" id="1314790.A0A1Y1YBR8"/>
<organism evidence="10 11">
    <name type="scientific">Basidiobolus meristosporus CBS 931.73</name>
    <dbReference type="NCBI Taxonomy" id="1314790"/>
    <lineage>
        <taxon>Eukaryota</taxon>
        <taxon>Fungi</taxon>
        <taxon>Fungi incertae sedis</taxon>
        <taxon>Zoopagomycota</taxon>
        <taxon>Entomophthoromycotina</taxon>
        <taxon>Basidiobolomycetes</taxon>
        <taxon>Basidiobolales</taxon>
        <taxon>Basidiobolaceae</taxon>
        <taxon>Basidiobolus</taxon>
    </lineage>
</organism>
<dbReference type="GO" id="GO:0008270">
    <property type="term" value="F:zinc ion binding"/>
    <property type="evidence" value="ECO:0007669"/>
    <property type="project" value="InterPro"/>
</dbReference>
<evidence type="ECO:0000313" key="11">
    <source>
        <dbReference type="Proteomes" id="UP000193498"/>
    </source>
</evidence>
<gene>
    <name evidence="10" type="ORF">K493DRAFT_301518</name>
</gene>
<keyword evidence="7" id="KW-0539">Nucleus</keyword>
<dbReference type="Proteomes" id="UP000193498">
    <property type="component" value="Unassembled WGS sequence"/>
</dbReference>
<dbReference type="InterPro" id="IPR007219">
    <property type="entry name" value="XnlR_reg_dom"/>
</dbReference>
<accession>A0A1Y1YBR8</accession>
<evidence type="ECO:0000256" key="7">
    <source>
        <dbReference type="ARBA" id="ARBA00023242"/>
    </source>
</evidence>
<dbReference type="InterPro" id="IPR001138">
    <property type="entry name" value="Zn2Cys6_DnaBD"/>
</dbReference>
<keyword evidence="2" id="KW-0479">Metal-binding</keyword>
<dbReference type="SMART" id="SM00066">
    <property type="entry name" value="GAL4"/>
    <property type="match status" value="1"/>
</dbReference>
<comment type="subcellular location">
    <subcellularLocation>
        <location evidence="1">Nucleus</location>
    </subcellularLocation>
</comment>
<evidence type="ECO:0000256" key="4">
    <source>
        <dbReference type="ARBA" id="ARBA00023015"/>
    </source>
</evidence>
<dbReference type="GO" id="GO:0000981">
    <property type="term" value="F:DNA-binding transcription factor activity, RNA polymerase II-specific"/>
    <property type="evidence" value="ECO:0007669"/>
    <property type="project" value="InterPro"/>
</dbReference>
<keyword evidence="11" id="KW-1185">Reference proteome</keyword>
<keyword evidence="6" id="KW-0804">Transcription</keyword>
<dbReference type="Pfam" id="PF04082">
    <property type="entry name" value="Fungal_trans"/>
    <property type="match status" value="1"/>
</dbReference>
<dbReference type="SMART" id="SM00906">
    <property type="entry name" value="Fungal_trans"/>
    <property type="match status" value="1"/>
</dbReference>
<dbReference type="Pfam" id="PF00172">
    <property type="entry name" value="Zn_clus"/>
    <property type="match status" value="1"/>
</dbReference>
<comment type="caution">
    <text evidence="10">The sequence shown here is derived from an EMBL/GenBank/DDBJ whole genome shotgun (WGS) entry which is preliminary data.</text>
</comment>
<dbReference type="PANTHER" id="PTHR31313">
    <property type="entry name" value="TY1 ENHANCER ACTIVATOR"/>
    <property type="match status" value="1"/>
</dbReference>
<dbReference type="GO" id="GO:0003677">
    <property type="term" value="F:DNA binding"/>
    <property type="evidence" value="ECO:0007669"/>
    <property type="project" value="UniProtKB-KW"/>
</dbReference>
<protein>
    <recommendedName>
        <fullName evidence="9">Zn(2)-C6 fungal-type domain-containing protein</fullName>
    </recommendedName>
</protein>
<evidence type="ECO:0000256" key="3">
    <source>
        <dbReference type="ARBA" id="ARBA00022833"/>
    </source>
</evidence>
<dbReference type="PANTHER" id="PTHR31313:SF81">
    <property type="entry name" value="TY1 ENHANCER ACTIVATOR"/>
    <property type="match status" value="1"/>
</dbReference>
<feature type="compositionally biased region" description="Polar residues" evidence="8">
    <location>
        <begin position="1"/>
        <end position="17"/>
    </location>
</feature>
<evidence type="ECO:0000256" key="8">
    <source>
        <dbReference type="SAM" id="MobiDB-lite"/>
    </source>
</evidence>
<keyword evidence="4" id="KW-0805">Transcription regulation</keyword>
<dbReference type="Gene3D" id="4.10.240.10">
    <property type="entry name" value="Zn(2)-C6 fungal-type DNA-binding domain"/>
    <property type="match status" value="1"/>
</dbReference>
<sequence length="820" mass="92648">MGYQNNMASKNEQTTGPVPQRRRRIGRACDMCRQRKVKCDGAKPKCKSCFLFDYDCTYTDSLNRRTSYRDFNEVLESRLMQIESTVNKLVQTQPTIAQNLLAQLQGLSDPLGEEERLSLAKLKKEPVEEQFLVPDDIEDVPISDESEDDELEASVHNLSLEDRNRCRYFGPSSGMYLLNQGKFYKNSTLFEKKYLKAPGGSSNPEIEFELMCDPSIDFLTPEMLSQLLEIYFERFHPYLPLFHKGDFLRRIYSNDKPPAILVNAALAIACIHSGNSDLYSNPTKVGSSGDVFFNRAKNLLDKQYRVSRVTTVQALLLMSIFSSDGWLFLGMAIRMAQDIGLHRHLKKASRSNMDFIEIENRKRVWWACFVVDRIISASLGRPISIDENDFDTKLVYTSEEEPTGFHRGASMSSDNSQELPSPQQAHSDVSLRYFVQLIKLSFIFGRVLKTIYAVRTLSSSRVSSMLIVLNKALYEWKSALPSEFDYNVRSSANTPFAEIICTLYYTVLILLHRPFLPKLDQIKTLDNQPSLAICTRAANMITFMQDRALQENRITGIPLKVIGVYNSNSVYLFNIFSPIRALAQAARINLVVSIDILEKYSMSSFGATACLVFLKELFSERKITIGDRGNLVPELLENEIPCPNPSNILPVPSKRNDSDVMLLLSEYSVRHSAHTPGSSDSIGRSPVMLSPASTVSQPAIAGYVENSFDFTPNVNNPNNFNLADSMYSNTPHNDGNNIGYTPVNQLPLYPNNVQPYMSVPPNNVGINESPLFFNSFPMSMDVEEWNKYMDQNMLDNSHTNGVNQMNMQGMWSPSSMGEPS</sequence>
<dbReference type="OrthoDB" id="434771at2759"/>
<keyword evidence="5" id="KW-0238">DNA-binding</keyword>
<reference evidence="10 11" key="1">
    <citation type="submission" date="2016-07" db="EMBL/GenBank/DDBJ databases">
        <title>Pervasive Adenine N6-methylation of Active Genes in Fungi.</title>
        <authorList>
            <consortium name="DOE Joint Genome Institute"/>
            <person name="Mondo S.J."/>
            <person name="Dannebaum R.O."/>
            <person name="Kuo R.C."/>
            <person name="Labutti K."/>
            <person name="Haridas S."/>
            <person name="Kuo A."/>
            <person name="Salamov A."/>
            <person name="Ahrendt S.R."/>
            <person name="Lipzen A."/>
            <person name="Sullivan W."/>
            <person name="Andreopoulos W.B."/>
            <person name="Clum A."/>
            <person name="Lindquist E."/>
            <person name="Daum C."/>
            <person name="Ramamoorthy G.K."/>
            <person name="Gryganskyi A."/>
            <person name="Culley D."/>
            <person name="Magnuson J.K."/>
            <person name="James T.Y."/>
            <person name="O'Malley M.A."/>
            <person name="Stajich J.E."/>
            <person name="Spatafora J.W."/>
            <person name="Visel A."/>
            <person name="Grigoriev I.V."/>
        </authorList>
    </citation>
    <scope>NUCLEOTIDE SEQUENCE [LARGE SCALE GENOMIC DNA]</scope>
    <source>
        <strain evidence="10 11">CBS 931.73</strain>
    </source>
</reference>
<dbReference type="CDD" id="cd12148">
    <property type="entry name" value="fungal_TF_MHR"/>
    <property type="match status" value="1"/>
</dbReference>
<evidence type="ECO:0000256" key="1">
    <source>
        <dbReference type="ARBA" id="ARBA00004123"/>
    </source>
</evidence>
<dbReference type="InParanoid" id="A0A1Y1YBR8"/>
<dbReference type="PROSITE" id="PS00463">
    <property type="entry name" value="ZN2_CY6_FUNGAL_1"/>
    <property type="match status" value="1"/>
</dbReference>
<feature type="region of interest" description="Disordered" evidence="8">
    <location>
        <begin position="1"/>
        <end position="21"/>
    </location>
</feature>
<evidence type="ECO:0000256" key="2">
    <source>
        <dbReference type="ARBA" id="ARBA00022723"/>
    </source>
</evidence>
<dbReference type="PROSITE" id="PS50048">
    <property type="entry name" value="ZN2_CY6_FUNGAL_2"/>
    <property type="match status" value="1"/>
</dbReference>
<dbReference type="GO" id="GO:0005634">
    <property type="term" value="C:nucleus"/>
    <property type="evidence" value="ECO:0007669"/>
    <property type="project" value="UniProtKB-SubCell"/>
</dbReference>
<dbReference type="InterPro" id="IPR051615">
    <property type="entry name" value="Transcr_Regulatory_Elem"/>
</dbReference>
<dbReference type="InterPro" id="IPR036864">
    <property type="entry name" value="Zn2-C6_fun-type_DNA-bd_sf"/>
</dbReference>
<feature type="domain" description="Zn(2)-C6 fungal-type" evidence="9">
    <location>
        <begin position="28"/>
        <end position="58"/>
    </location>
</feature>
<proteinExistence type="predicted"/>
<evidence type="ECO:0000313" key="10">
    <source>
        <dbReference type="EMBL" id="ORX95365.1"/>
    </source>
</evidence>
<dbReference type="AlphaFoldDB" id="A0A1Y1YBR8"/>
<keyword evidence="3" id="KW-0862">Zinc</keyword>
<evidence type="ECO:0000256" key="5">
    <source>
        <dbReference type="ARBA" id="ARBA00023125"/>
    </source>
</evidence>
<dbReference type="SUPFAM" id="SSF57701">
    <property type="entry name" value="Zn2/Cys6 DNA-binding domain"/>
    <property type="match status" value="1"/>
</dbReference>
<dbReference type="EMBL" id="MCFE01000178">
    <property type="protein sequence ID" value="ORX95365.1"/>
    <property type="molecule type" value="Genomic_DNA"/>
</dbReference>